<feature type="transmembrane region" description="Helical" evidence="7">
    <location>
        <begin position="48"/>
        <end position="67"/>
    </location>
</feature>
<name>A0A0J0YQN1_9NEIS</name>
<dbReference type="PANTHER" id="PTHR44936">
    <property type="entry name" value="SENSOR PROTEIN CREC"/>
    <property type="match status" value="1"/>
</dbReference>
<proteinExistence type="predicted"/>
<protein>
    <recommendedName>
        <fullName evidence="2">histidine kinase</fullName>
        <ecNumber evidence="2">2.7.13.3</ecNumber>
    </recommendedName>
</protein>
<evidence type="ECO:0000256" key="6">
    <source>
        <dbReference type="ARBA" id="ARBA00022840"/>
    </source>
</evidence>
<dbReference type="Proteomes" id="UP000036027">
    <property type="component" value="Unassembled WGS sequence"/>
</dbReference>
<dbReference type="GO" id="GO:0005886">
    <property type="term" value="C:plasma membrane"/>
    <property type="evidence" value="ECO:0007669"/>
    <property type="project" value="TreeGrafter"/>
</dbReference>
<accession>A0A0J0YQN1</accession>
<gene>
    <name evidence="9" type="ORF">PL75_08525</name>
</gene>
<dbReference type="Gene3D" id="3.30.565.10">
    <property type="entry name" value="Histidine kinase-like ATPase, C-terminal domain"/>
    <property type="match status" value="1"/>
</dbReference>
<dbReference type="Pfam" id="PF02518">
    <property type="entry name" value="HATPase_c"/>
    <property type="match status" value="1"/>
</dbReference>
<sequence length="422" mass="47298">MNSSSQPFTRQAYPTAVRLTLWLRIGMAALCLLILFWAQAAGQNWPFIPLYAAILTLTVANGVLTYYYRIGQIKRLLEWGLCADMLVLSEILYFSGGVANPLVSLYLPPLLLGALLCPPRFTWSLTAFSVAAYLLLLRFHQPFPLESSAEQLFQIHIGGMWLTFVLSAILITAGITRLVHVLNRQSTALAQAHARQQQNEQILSMGMEAAHLAHRLSTPLNSLFLLHEEWRQRQDWPHELQEDLTLMEKLLHQSRDTLWQLKPKQPGHTAAAPQMLYQTLQTHLQQWHNLRPDAVYRWQKPAEEDICVQLDPLFWSALLNLLNNAADAGEGEITLDTYRQGNEWHIGIRNRNGCLNPGQLQAAGLDAQTSTKPAGLGVGVLLSHATFSRMGGSLSLQNHPAGGVYAEIRIPLYLYTSSDKAV</sequence>
<evidence type="ECO:0000313" key="10">
    <source>
        <dbReference type="Proteomes" id="UP000036027"/>
    </source>
</evidence>
<evidence type="ECO:0000313" key="9">
    <source>
        <dbReference type="EMBL" id="KLT72430.1"/>
    </source>
</evidence>
<dbReference type="RefSeq" id="WP_047761506.1">
    <property type="nucleotide sequence ID" value="NZ_CP091510.1"/>
</dbReference>
<feature type="transmembrane region" description="Helical" evidence="7">
    <location>
        <begin position="121"/>
        <end position="139"/>
    </location>
</feature>
<dbReference type="EMBL" id="JTDO01000013">
    <property type="protein sequence ID" value="KLT72430.1"/>
    <property type="molecule type" value="Genomic_DNA"/>
</dbReference>
<reference evidence="9 10" key="1">
    <citation type="submission" date="2014-11" db="EMBL/GenBank/DDBJ databases">
        <title>Genome of a novel goose pathogen.</title>
        <authorList>
            <person name="Hansen C.M."/>
            <person name="Hueffer K."/>
            <person name="Choi S.C."/>
        </authorList>
    </citation>
    <scope>NUCLEOTIDE SEQUENCE [LARGE SCALE GENOMIC DNA]</scope>
    <source>
        <strain evidence="9 10">KH1503</strain>
    </source>
</reference>
<feature type="transmembrane region" description="Helical" evidence="7">
    <location>
        <begin position="21"/>
        <end position="42"/>
    </location>
</feature>
<dbReference type="InterPro" id="IPR036890">
    <property type="entry name" value="HATPase_C_sf"/>
</dbReference>
<dbReference type="SUPFAM" id="SSF55874">
    <property type="entry name" value="ATPase domain of HSP90 chaperone/DNA topoisomerase II/histidine kinase"/>
    <property type="match status" value="1"/>
</dbReference>
<evidence type="ECO:0000259" key="8">
    <source>
        <dbReference type="Pfam" id="PF02518"/>
    </source>
</evidence>
<evidence type="ECO:0000256" key="1">
    <source>
        <dbReference type="ARBA" id="ARBA00000085"/>
    </source>
</evidence>
<dbReference type="PATRIC" id="fig|1470200.3.peg.633"/>
<dbReference type="EC" id="2.7.13.3" evidence="2"/>
<evidence type="ECO:0000256" key="5">
    <source>
        <dbReference type="ARBA" id="ARBA00022777"/>
    </source>
</evidence>
<evidence type="ECO:0000256" key="7">
    <source>
        <dbReference type="SAM" id="Phobius"/>
    </source>
</evidence>
<comment type="caution">
    <text evidence="9">The sequence shown here is derived from an EMBL/GenBank/DDBJ whole genome shotgun (WGS) entry which is preliminary data.</text>
</comment>
<keyword evidence="4" id="KW-0547">Nucleotide-binding</keyword>
<comment type="catalytic activity">
    <reaction evidence="1">
        <text>ATP + protein L-histidine = ADP + protein N-phospho-L-histidine.</text>
        <dbReference type="EC" id="2.7.13.3"/>
    </reaction>
</comment>
<dbReference type="InterPro" id="IPR050980">
    <property type="entry name" value="2C_sensor_his_kinase"/>
</dbReference>
<feature type="transmembrane region" description="Helical" evidence="7">
    <location>
        <begin position="160"/>
        <end position="179"/>
    </location>
</feature>
<evidence type="ECO:0000256" key="4">
    <source>
        <dbReference type="ARBA" id="ARBA00022741"/>
    </source>
</evidence>
<keyword evidence="6" id="KW-0067">ATP-binding</keyword>
<evidence type="ECO:0000256" key="3">
    <source>
        <dbReference type="ARBA" id="ARBA00022679"/>
    </source>
</evidence>
<feature type="domain" description="Histidine kinase/HSP90-like ATPase" evidence="8">
    <location>
        <begin position="317"/>
        <end position="412"/>
    </location>
</feature>
<dbReference type="GO" id="GO:0000155">
    <property type="term" value="F:phosphorelay sensor kinase activity"/>
    <property type="evidence" value="ECO:0007669"/>
    <property type="project" value="TreeGrafter"/>
</dbReference>
<dbReference type="PANTHER" id="PTHR44936:SF10">
    <property type="entry name" value="SENSOR PROTEIN RSTB"/>
    <property type="match status" value="1"/>
</dbReference>
<organism evidence="9 10">
    <name type="scientific">Neisseria arctica</name>
    <dbReference type="NCBI Taxonomy" id="1470200"/>
    <lineage>
        <taxon>Bacteria</taxon>
        <taxon>Pseudomonadati</taxon>
        <taxon>Pseudomonadota</taxon>
        <taxon>Betaproteobacteria</taxon>
        <taxon>Neisseriales</taxon>
        <taxon>Neisseriaceae</taxon>
        <taxon>Neisseria</taxon>
    </lineage>
</organism>
<dbReference type="OrthoDB" id="9785252at2"/>
<dbReference type="AlphaFoldDB" id="A0A0J0YQN1"/>
<evidence type="ECO:0000256" key="2">
    <source>
        <dbReference type="ARBA" id="ARBA00012438"/>
    </source>
</evidence>
<keyword evidence="10" id="KW-1185">Reference proteome</keyword>
<dbReference type="STRING" id="1470200.PL75_08525"/>
<keyword evidence="3" id="KW-0808">Transferase</keyword>
<keyword evidence="5" id="KW-0418">Kinase</keyword>
<dbReference type="GO" id="GO:0005524">
    <property type="term" value="F:ATP binding"/>
    <property type="evidence" value="ECO:0007669"/>
    <property type="project" value="UniProtKB-KW"/>
</dbReference>
<keyword evidence="7" id="KW-1133">Transmembrane helix</keyword>
<keyword evidence="7" id="KW-0812">Transmembrane</keyword>
<keyword evidence="7" id="KW-0472">Membrane</keyword>
<dbReference type="InterPro" id="IPR003594">
    <property type="entry name" value="HATPase_dom"/>
</dbReference>